<evidence type="ECO:0000313" key="1">
    <source>
        <dbReference type="EMBL" id="OQX06452.1"/>
    </source>
</evidence>
<evidence type="ECO:0000313" key="2">
    <source>
        <dbReference type="Proteomes" id="UP000192491"/>
    </source>
</evidence>
<reference evidence="1 2" key="1">
    <citation type="submission" date="2017-01" db="EMBL/GenBank/DDBJ databases">
        <title>Novel large sulfur bacteria in the metagenomes of groundwater-fed chemosynthetic microbial mats in the Lake Huron basin.</title>
        <authorList>
            <person name="Sharrar A.M."/>
            <person name="Flood B.E."/>
            <person name="Bailey J.V."/>
            <person name="Jones D.S."/>
            <person name="Biddanda B."/>
            <person name="Ruberg S.A."/>
            <person name="Marcus D.N."/>
            <person name="Dick G.J."/>
        </authorList>
    </citation>
    <scope>NUCLEOTIDE SEQUENCE [LARGE SCALE GENOMIC DNA]</scope>
    <source>
        <strain evidence="1">A8</strain>
    </source>
</reference>
<sequence>MRHAAASSFWAAYRQLPEAVRQLARKNYHLLREDLLHASLRFKEVNSKKRLWSARVGIHYRALALSVPEGYVWVWIGHHTVYDRLIK</sequence>
<organism evidence="1 2">
    <name type="scientific">Thiothrix lacustris</name>
    <dbReference type="NCBI Taxonomy" id="525917"/>
    <lineage>
        <taxon>Bacteria</taxon>
        <taxon>Pseudomonadati</taxon>
        <taxon>Pseudomonadota</taxon>
        <taxon>Gammaproteobacteria</taxon>
        <taxon>Thiotrichales</taxon>
        <taxon>Thiotrichaceae</taxon>
        <taxon>Thiothrix</taxon>
    </lineage>
</organism>
<proteinExistence type="predicted"/>
<accession>A0A1Y1QIE6</accession>
<dbReference type="EMBL" id="MTEJ01000244">
    <property type="protein sequence ID" value="OQX06452.1"/>
    <property type="molecule type" value="Genomic_DNA"/>
</dbReference>
<comment type="caution">
    <text evidence="1">The sequence shown here is derived from an EMBL/GenBank/DDBJ whole genome shotgun (WGS) entry which is preliminary data.</text>
</comment>
<dbReference type="Proteomes" id="UP000192491">
    <property type="component" value="Unassembled WGS sequence"/>
</dbReference>
<dbReference type="SUPFAM" id="SSF143011">
    <property type="entry name" value="RelE-like"/>
    <property type="match status" value="1"/>
</dbReference>
<dbReference type="InterPro" id="IPR035093">
    <property type="entry name" value="RelE/ParE_toxin_dom_sf"/>
</dbReference>
<protein>
    <recommendedName>
        <fullName evidence="3">Addiction module toxin RelE</fullName>
    </recommendedName>
</protein>
<name>A0A1Y1QIE6_9GAMM</name>
<gene>
    <name evidence="1" type="ORF">BWK73_30830</name>
</gene>
<dbReference type="AlphaFoldDB" id="A0A1Y1QIE6"/>
<evidence type="ECO:0008006" key="3">
    <source>
        <dbReference type="Google" id="ProtNLM"/>
    </source>
</evidence>